<dbReference type="GO" id="GO:0006814">
    <property type="term" value="P:sodium ion transport"/>
    <property type="evidence" value="ECO:0007669"/>
    <property type="project" value="UniProtKB-KW"/>
</dbReference>
<gene>
    <name evidence="14" type="ORF">NP493_782g01051</name>
</gene>
<evidence type="ECO:0000256" key="4">
    <source>
        <dbReference type="ARBA" id="ARBA00022475"/>
    </source>
</evidence>
<evidence type="ECO:0000256" key="12">
    <source>
        <dbReference type="SAM" id="MobiDB-lite"/>
    </source>
</evidence>
<dbReference type="Pfam" id="PF00474">
    <property type="entry name" value="SSF"/>
    <property type="match status" value="1"/>
</dbReference>
<feature type="region of interest" description="Disordered" evidence="12">
    <location>
        <begin position="546"/>
        <end position="570"/>
    </location>
</feature>
<feature type="transmembrane region" description="Helical" evidence="13">
    <location>
        <begin position="78"/>
        <end position="100"/>
    </location>
</feature>
<evidence type="ECO:0000256" key="7">
    <source>
        <dbReference type="ARBA" id="ARBA00023053"/>
    </source>
</evidence>
<feature type="transmembrane region" description="Helical" evidence="13">
    <location>
        <begin position="331"/>
        <end position="356"/>
    </location>
</feature>
<evidence type="ECO:0000313" key="14">
    <source>
        <dbReference type="EMBL" id="KAK2174715.1"/>
    </source>
</evidence>
<dbReference type="NCBIfam" id="TIGR00813">
    <property type="entry name" value="sss"/>
    <property type="match status" value="1"/>
</dbReference>
<feature type="transmembrane region" description="Helical" evidence="13">
    <location>
        <begin position="46"/>
        <end position="66"/>
    </location>
</feature>
<evidence type="ECO:0000256" key="9">
    <source>
        <dbReference type="ARBA" id="ARBA00023136"/>
    </source>
</evidence>
<evidence type="ECO:0000256" key="1">
    <source>
        <dbReference type="ARBA" id="ARBA00004651"/>
    </source>
</evidence>
<feature type="transmembrane region" description="Helical" evidence="13">
    <location>
        <begin position="480"/>
        <end position="500"/>
    </location>
</feature>
<feature type="transmembrane region" description="Helical" evidence="13">
    <location>
        <begin position="146"/>
        <end position="170"/>
    </location>
</feature>
<feature type="transmembrane region" description="Helical" evidence="13">
    <location>
        <begin position="121"/>
        <end position="140"/>
    </location>
</feature>
<proteinExistence type="inferred from homology"/>
<evidence type="ECO:0000313" key="15">
    <source>
        <dbReference type="Proteomes" id="UP001209878"/>
    </source>
</evidence>
<keyword evidence="8" id="KW-0406">Ion transport</keyword>
<evidence type="ECO:0000256" key="11">
    <source>
        <dbReference type="RuleBase" id="RU362091"/>
    </source>
</evidence>
<feature type="transmembrane region" description="Helical" evidence="13">
    <location>
        <begin position="376"/>
        <end position="394"/>
    </location>
</feature>
<keyword evidence="15" id="KW-1185">Reference proteome</keyword>
<keyword evidence="3" id="KW-0813">Transport</keyword>
<keyword evidence="9 13" id="KW-0472">Membrane</keyword>
<dbReference type="GO" id="GO:0015293">
    <property type="term" value="F:symporter activity"/>
    <property type="evidence" value="ECO:0007669"/>
    <property type="project" value="TreeGrafter"/>
</dbReference>
<evidence type="ECO:0000256" key="3">
    <source>
        <dbReference type="ARBA" id="ARBA00022448"/>
    </source>
</evidence>
<comment type="subcellular location">
    <subcellularLocation>
        <location evidence="1">Cell membrane</location>
        <topology evidence="1">Multi-pass membrane protein</topology>
    </subcellularLocation>
</comment>
<feature type="transmembrane region" description="Helical" evidence="13">
    <location>
        <begin position="6"/>
        <end position="25"/>
    </location>
</feature>
<keyword evidence="6 13" id="KW-1133">Transmembrane helix</keyword>
<dbReference type="InterPro" id="IPR001734">
    <property type="entry name" value="Na/solute_symporter"/>
</dbReference>
<evidence type="ECO:0000256" key="8">
    <source>
        <dbReference type="ARBA" id="ARBA00023065"/>
    </source>
</evidence>
<feature type="transmembrane region" description="Helical" evidence="13">
    <location>
        <begin position="233"/>
        <end position="251"/>
    </location>
</feature>
<dbReference type="InterPro" id="IPR051163">
    <property type="entry name" value="Sodium:Solute_Symporter_SSF"/>
</dbReference>
<dbReference type="GO" id="GO:0005886">
    <property type="term" value="C:plasma membrane"/>
    <property type="evidence" value="ECO:0007669"/>
    <property type="project" value="UniProtKB-SubCell"/>
</dbReference>
<evidence type="ECO:0000256" key="2">
    <source>
        <dbReference type="ARBA" id="ARBA00006434"/>
    </source>
</evidence>
<keyword evidence="5 13" id="KW-0812">Transmembrane</keyword>
<feature type="transmembrane region" description="Helical" evidence="13">
    <location>
        <begin position="272"/>
        <end position="295"/>
    </location>
</feature>
<keyword evidence="4" id="KW-1003">Cell membrane</keyword>
<protein>
    <submittedName>
        <fullName evidence="14">Uncharacterized protein</fullName>
    </submittedName>
</protein>
<dbReference type="InterPro" id="IPR038377">
    <property type="entry name" value="Na/Glc_symporter_sf"/>
</dbReference>
<dbReference type="Gene3D" id="1.20.1730.10">
    <property type="entry name" value="Sodium/glucose cotransporter"/>
    <property type="match status" value="1"/>
</dbReference>
<comment type="caution">
    <text evidence="14">The sequence shown here is derived from an EMBL/GenBank/DDBJ whole genome shotgun (WGS) entry which is preliminary data.</text>
</comment>
<keyword evidence="7" id="KW-0915">Sodium</keyword>
<feature type="transmembrane region" description="Helical" evidence="13">
    <location>
        <begin position="182"/>
        <end position="201"/>
    </location>
</feature>
<dbReference type="CDD" id="cd11492">
    <property type="entry name" value="SLC5sbd_NIS-SMVT"/>
    <property type="match status" value="1"/>
</dbReference>
<sequence>MFTAWDYAAFAAMLLISTGIGLYFGCTGGRQRTTREYMLADRSMGLLPVSLSQLSSFMSAITVLGVPAEMYVFGSQYWMVWIGYAIAMPTAAYVFIPVFYNLRITSVFEYLEMRYDRGIRVIVSIAYVINMVIYMALVLYTPSLALAVVMGFSKWGAVLVVGVVCIFYSALGGMKAVMWTDVFQIIVMFGGLFAILIQGSIDHDGFGNIWRMMDEGDRIHFWDFSMDPTTRNTVWGLGLGAAFAWISVYGTNQAQVQRSLSTANLRTAQMALWLNFPGLTALLTLACMCGSVVYAEYRDCDPLTGPAHLKRDQLLPLYVRDHLNYPLVPGLFVAAVFSGALSTISSGLNALVAVVLQDMVRPFCLPEMNESTAANVSKGLAVGFGALMILSTYVVSNLGGVLQGAYVGFISGLIATSWLGIGAFLYKPSVYKPPVSLAGCPVDNSTVVTSLYHNYSTAAAPVSRTEDKAGYLSFYELSYLWYNVFAVVVVNVVGVVVSLLTGGADPKKVDPRLLTPAVQSFCGCLPAKFRQCLQCNIDRTQGDDDIDVPVSTEKNDKSHTNEALTADTHI</sequence>
<evidence type="ECO:0000256" key="13">
    <source>
        <dbReference type="SAM" id="Phobius"/>
    </source>
</evidence>
<evidence type="ECO:0000256" key="5">
    <source>
        <dbReference type="ARBA" id="ARBA00022692"/>
    </source>
</evidence>
<dbReference type="AlphaFoldDB" id="A0AAD9NLS8"/>
<keyword evidence="10" id="KW-0739">Sodium transport</keyword>
<feature type="transmembrane region" description="Helical" evidence="13">
    <location>
        <begin position="406"/>
        <end position="426"/>
    </location>
</feature>
<dbReference type="PROSITE" id="PS50283">
    <property type="entry name" value="NA_SOLUT_SYMP_3"/>
    <property type="match status" value="1"/>
</dbReference>
<dbReference type="PANTHER" id="PTHR42985:SF40">
    <property type="entry name" value="LD47995P-RELATED"/>
    <property type="match status" value="1"/>
</dbReference>
<name>A0AAD9NLS8_RIDPI</name>
<accession>A0AAD9NLS8</accession>
<organism evidence="14 15">
    <name type="scientific">Ridgeia piscesae</name>
    <name type="common">Tubeworm</name>
    <dbReference type="NCBI Taxonomy" id="27915"/>
    <lineage>
        <taxon>Eukaryota</taxon>
        <taxon>Metazoa</taxon>
        <taxon>Spiralia</taxon>
        <taxon>Lophotrochozoa</taxon>
        <taxon>Annelida</taxon>
        <taxon>Polychaeta</taxon>
        <taxon>Sedentaria</taxon>
        <taxon>Canalipalpata</taxon>
        <taxon>Sabellida</taxon>
        <taxon>Siboglinidae</taxon>
        <taxon>Ridgeia</taxon>
    </lineage>
</organism>
<evidence type="ECO:0000256" key="6">
    <source>
        <dbReference type="ARBA" id="ARBA00022989"/>
    </source>
</evidence>
<comment type="similarity">
    <text evidence="2 11">Belongs to the sodium:solute symporter (SSF) (TC 2.A.21) family.</text>
</comment>
<evidence type="ECO:0000256" key="10">
    <source>
        <dbReference type="ARBA" id="ARBA00023201"/>
    </source>
</evidence>
<dbReference type="PANTHER" id="PTHR42985">
    <property type="entry name" value="SODIUM-COUPLED MONOCARBOXYLATE TRANSPORTER"/>
    <property type="match status" value="1"/>
</dbReference>
<dbReference type="Proteomes" id="UP001209878">
    <property type="component" value="Unassembled WGS sequence"/>
</dbReference>
<dbReference type="EMBL" id="JAODUO010000781">
    <property type="protein sequence ID" value="KAK2174715.1"/>
    <property type="molecule type" value="Genomic_DNA"/>
</dbReference>
<reference evidence="14" key="1">
    <citation type="journal article" date="2023" name="Mol. Biol. Evol.">
        <title>Third-Generation Sequencing Reveals the Adaptive Role of the Epigenome in Three Deep-Sea Polychaetes.</title>
        <authorList>
            <person name="Perez M."/>
            <person name="Aroh O."/>
            <person name="Sun Y."/>
            <person name="Lan Y."/>
            <person name="Juniper S.K."/>
            <person name="Young C.R."/>
            <person name="Angers B."/>
            <person name="Qian P.Y."/>
        </authorList>
    </citation>
    <scope>NUCLEOTIDE SEQUENCE</scope>
    <source>
        <strain evidence="14">R07B-5</strain>
    </source>
</reference>